<gene>
    <name evidence="2" type="ORF">OLC1_LOCUS9094</name>
</gene>
<dbReference type="Proteomes" id="UP001161247">
    <property type="component" value="Chromosome 3"/>
</dbReference>
<proteinExistence type="predicted"/>
<name>A0AAV1CX31_OLDCO</name>
<evidence type="ECO:0000313" key="3">
    <source>
        <dbReference type="Proteomes" id="UP001161247"/>
    </source>
</evidence>
<organism evidence="2 3">
    <name type="scientific">Oldenlandia corymbosa var. corymbosa</name>
    <dbReference type="NCBI Taxonomy" id="529605"/>
    <lineage>
        <taxon>Eukaryota</taxon>
        <taxon>Viridiplantae</taxon>
        <taxon>Streptophyta</taxon>
        <taxon>Embryophyta</taxon>
        <taxon>Tracheophyta</taxon>
        <taxon>Spermatophyta</taxon>
        <taxon>Magnoliopsida</taxon>
        <taxon>eudicotyledons</taxon>
        <taxon>Gunneridae</taxon>
        <taxon>Pentapetalae</taxon>
        <taxon>asterids</taxon>
        <taxon>lamiids</taxon>
        <taxon>Gentianales</taxon>
        <taxon>Rubiaceae</taxon>
        <taxon>Rubioideae</taxon>
        <taxon>Spermacoceae</taxon>
        <taxon>Hedyotis-Oldenlandia complex</taxon>
        <taxon>Oldenlandia</taxon>
    </lineage>
</organism>
<accession>A0AAV1CX31</accession>
<sequence length="120" mass="13983">MEHTQAKEWQSSSKQDQHGQQQVIHSHHFKQQSEAFHEQVMPFDQKTIPFNEFPGQMLQFKRQMVQNNEFDQRVVSSRSFQSLSQSEQGLLVILGVLITDREETALAVIRTSRSQGRNNN</sequence>
<dbReference type="AlphaFoldDB" id="A0AAV1CX31"/>
<feature type="compositionally biased region" description="Polar residues" evidence="1">
    <location>
        <begin position="7"/>
        <end position="24"/>
    </location>
</feature>
<evidence type="ECO:0000313" key="2">
    <source>
        <dbReference type="EMBL" id="CAI9098997.1"/>
    </source>
</evidence>
<protein>
    <submittedName>
        <fullName evidence="2">OLC1v1035741C1</fullName>
    </submittedName>
</protein>
<feature type="region of interest" description="Disordered" evidence="1">
    <location>
        <begin position="1"/>
        <end position="32"/>
    </location>
</feature>
<reference evidence="2" key="1">
    <citation type="submission" date="2023-03" db="EMBL/GenBank/DDBJ databases">
        <authorList>
            <person name="Julca I."/>
        </authorList>
    </citation>
    <scope>NUCLEOTIDE SEQUENCE</scope>
</reference>
<keyword evidence="3" id="KW-1185">Reference proteome</keyword>
<evidence type="ECO:0000256" key="1">
    <source>
        <dbReference type="SAM" id="MobiDB-lite"/>
    </source>
</evidence>
<dbReference type="EMBL" id="OX459120">
    <property type="protein sequence ID" value="CAI9098997.1"/>
    <property type="molecule type" value="Genomic_DNA"/>
</dbReference>